<gene>
    <name evidence="1" type="primary">nep</name>
    <name evidence="1" type="ORF">ChaoS9_070</name>
</gene>
<dbReference type="Proteomes" id="UP000294095">
    <property type="component" value="Segment"/>
</dbReference>
<dbReference type="EMBL" id="MK310226">
    <property type="protein sequence ID" value="QBI90021.1"/>
    <property type="molecule type" value="Genomic_DNA"/>
</dbReference>
<evidence type="ECO:0000313" key="2">
    <source>
        <dbReference type="Proteomes" id="UP000294095"/>
    </source>
</evidence>
<name>A0A481V6T5_9CAUD</name>
<keyword evidence="2" id="KW-1185">Reference proteome</keyword>
<accession>A0A481V6T5</accession>
<dbReference type="Pfam" id="PF05069">
    <property type="entry name" value="Phage_tail_S"/>
    <property type="match status" value="1"/>
</dbReference>
<dbReference type="InterPro" id="IPR006522">
    <property type="entry name" value="Phage_virion_morphogenesis"/>
</dbReference>
<evidence type="ECO:0000313" key="1">
    <source>
        <dbReference type="EMBL" id="QBI90021.1"/>
    </source>
</evidence>
<organism evidence="1 2">
    <name type="scientific">Halobacterium phage ChaoS9</name>
    <dbReference type="NCBI Taxonomy" id="2847105"/>
    <lineage>
        <taxon>Viruses</taxon>
        <taxon>Duplodnaviria</taxon>
        <taxon>Heunggongvirae</taxon>
        <taxon>Uroviricota</taxon>
        <taxon>Caudoviricetes</taxon>
        <taxon>Vertoviridae</taxon>
        <taxon>Chaovirus</taxon>
        <taxon>Chaovirus bigenum</taxon>
        <taxon>Chaovirus ChaoS9</taxon>
    </lineage>
</organism>
<dbReference type="RefSeq" id="YP_010077962.1">
    <property type="nucleotide sequence ID" value="NC_054953.1"/>
</dbReference>
<dbReference type="GeneID" id="65066867"/>
<reference evidence="2" key="1">
    <citation type="journal article" date="2019" name="Genes (Basel)">
        <title>Halobacterium salinarum virus ChaoS9, a Novel Halovirus Related to PhiH1 and PhiCh1.</title>
        <authorList>
            <person name="Dyall-Smith M."/>
            <person name="Palm P."/>
            <person name="Wanner G."/>
            <person name="Witte A."/>
            <person name="Oesterhelt D."/>
            <person name="Pfeiffer F."/>
        </authorList>
    </citation>
    <scope>NUCLEOTIDE SEQUENCE [LARGE SCALE GENOMIC DNA]</scope>
</reference>
<proteinExistence type="predicted"/>
<protein>
    <submittedName>
        <fullName evidence="1">Neck protein, type 1</fullName>
    </submittedName>
</protein>
<sequence length="148" mass="15822">MVDDENNFDEVAEALDDGLAAGLVELHSDTLGTLDQNMKSGQDALGRDWEPIKPETLQSRKVRTSDPAPLVDTSNLRGDIQSTSTVDLNRLIGIIGTTLAYGAVHELGAPEAGIPRRPIFAPAATYAERRAVDVIGKEIDTRLEGAGL</sequence>